<dbReference type="GO" id="GO:0000725">
    <property type="term" value="P:recombinational repair"/>
    <property type="evidence" value="ECO:0007669"/>
    <property type="project" value="UniProtKB-UniRule"/>
</dbReference>
<dbReference type="GO" id="GO:0005829">
    <property type="term" value="C:cytosol"/>
    <property type="evidence" value="ECO:0007669"/>
    <property type="project" value="TreeGrafter"/>
</dbReference>
<dbReference type="GO" id="GO:0016787">
    <property type="term" value="F:hydrolase activity"/>
    <property type="evidence" value="ECO:0007669"/>
    <property type="project" value="UniProtKB-KW"/>
</dbReference>
<evidence type="ECO:0000313" key="16">
    <source>
        <dbReference type="EMBL" id="TMQ52862.1"/>
    </source>
</evidence>
<comment type="domain">
    <text evidence="11">The middle region has homology to RecA with ATPase motifs including the RadA KNRFG motif, while the C-terminus is homologous to Lon protease.</text>
</comment>
<organism evidence="16 17">
    <name type="scientific">Eiseniibacteriota bacterium</name>
    <dbReference type="NCBI Taxonomy" id="2212470"/>
    <lineage>
        <taxon>Bacteria</taxon>
        <taxon>Candidatus Eiseniibacteriota</taxon>
    </lineage>
</organism>
<dbReference type="GO" id="GO:0003684">
    <property type="term" value="F:damaged DNA binding"/>
    <property type="evidence" value="ECO:0007669"/>
    <property type="project" value="InterPro"/>
</dbReference>
<sequence length="492" mass="52029">MAKKAPSSSALRTVFLCSACGNESPKWFGRCPHCNEWNTAVEETPRASTHPEKHGYGVGAGAPEPKRLADIEGRGEDRRRSGIGELDRVLGGGLVPGSLVLIGGDPGIGKSTLALQLAGALGRAEHSVLYVSGEESPRQARMRAERIALRGAADHLWLHSEIDLDAIAAEVDRLNPSLLVIDSIQTLYVPSLNAAPGSVSQVRECGLRLLRLAKDRSLPVILIGHVTKDGSVAGPRTLEHMVDVVLYLEGDAHHEYRILSAAKNRFGSTNEIGVFEMRGDGLSEVENPSERLLRDRGLEVPGSAVVASIEGSRPLLVEVQALVAPTHFANPQRVAQGVDPRRLAVVIAVLEKRAGLSLAGTDVFVNVAGGIRLEEPATDLGLALALASSFLDIPLAPDMVAVGEVGLGGELRPVPHMERRLQEAVRLGFRSAVIPKRNAPAAESGKGKAASTIEHVAAATLGEAIDRCFPARAAGTTRPSPGPRPARTSTRG</sequence>
<comment type="function">
    <text evidence="13">DNA-dependent ATPase involved in processing of recombination intermediates, plays a role in repairing DNA breaks. Stimulates the branch migration of RecA-mediated strand transfer reactions, allowing the 3' invading strand to extend heteroduplex DNA faster. Binds ssDNA in the presence of ADP but not other nucleotides, has ATPase activity that is stimulated by ssDNA and various branched DNA structures, but inhibited by SSB. Does not have RecA's homology-searching function.</text>
</comment>
<comment type="function">
    <text evidence="11">Plays a role in repairing double-strand DNA breaks, probably involving stabilizing or processing branched DNA or blocked replication forks.</text>
</comment>
<reference evidence="16 17" key="1">
    <citation type="journal article" date="2019" name="Nat. Microbiol.">
        <title>Mediterranean grassland soil C-N compound turnover is dependent on rainfall and depth, and is mediated by genomically divergent microorganisms.</title>
        <authorList>
            <person name="Diamond S."/>
            <person name="Andeer P.F."/>
            <person name="Li Z."/>
            <person name="Crits-Christoph A."/>
            <person name="Burstein D."/>
            <person name="Anantharaman K."/>
            <person name="Lane K.R."/>
            <person name="Thomas B.C."/>
            <person name="Pan C."/>
            <person name="Northen T.R."/>
            <person name="Banfield J.F."/>
        </authorList>
    </citation>
    <scope>NUCLEOTIDE SEQUENCE [LARGE SCALE GENOMIC DNA]</scope>
    <source>
        <strain evidence="16">WS_4</strain>
    </source>
</reference>
<evidence type="ECO:0000256" key="7">
    <source>
        <dbReference type="ARBA" id="ARBA00022840"/>
    </source>
</evidence>
<dbReference type="GO" id="GO:0008270">
    <property type="term" value="F:zinc ion binding"/>
    <property type="evidence" value="ECO:0007669"/>
    <property type="project" value="UniProtKB-KW"/>
</dbReference>
<keyword evidence="8 11" id="KW-0346">Stress response</keyword>
<keyword evidence="6 13" id="KW-0862">Zinc</keyword>
<dbReference type="HAMAP" id="MF_01498">
    <property type="entry name" value="RadA_bact"/>
    <property type="match status" value="1"/>
</dbReference>
<dbReference type="InterPro" id="IPR003593">
    <property type="entry name" value="AAA+_ATPase"/>
</dbReference>
<dbReference type="InterPro" id="IPR004504">
    <property type="entry name" value="DNA_repair_RadA"/>
</dbReference>
<keyword evidence="10 11" id="KW-0234">DNA repair</keyword>
<dbReference type="InterPro" id="IPR041166">
    <property type="entry name" value="Rubredoxin_2"/>
</dbReference>
<comment type="caution">
    <text evidence="16">The sequence shown here is derived from an EMBL/GenBank/DDBJ whole genome shotgun (WGS) entry which is preliminary data.</text>
</comment>
<proteinExistence type="inferred from homology"/>
<evidence type="ECO:0000256" key="6">
    <source>
        <dbReference type="ARBA" id="ARBA00022833"/>
    </source>
</evidence>
<dbReference type="PANTHER" id="PTHR32472:SF10">
    <property type="entry name" value="DNA REPAIR PROTEIN RADA-LIKE PROTEIN"/>
    <property type="match status" value="1"/>
</dbReference>
<keyword evidence="4 13" id="KW-0863">Zinc-finger</keyword>
<keyword evidence="9 11" id="KW-0238">DNA-binding</keyword>
<dbReference type="InterPro" id="IPR020588">
    <property type="entry name" value="RecA_ATP-bd"/>
</dbReference>
<feature type="compositionally biased region" description="Basic and acidic residues" evidence="14">
    <location>
        <begin position="45"/>
        <end position="55"/>
    </location>
</feature>
<feature type="region of interest" description="Disordered" evidence="14">
    <location>
        <begin position="45"/>
        <end position="67"/>
    </location>
</feature>
<dbReference type="EMBL" id="VBOU01000093">
    <property type="protein sequence ID" value="TMQ52862.1"/>
    <property type="molecule type" value="Genomic_DNA"/>
</dbReference>
<evidence type="ECO:0000256" key="11">
    <source>
        <dbReference type="HAMAP-Rule" id="MF_01498"/>
    </source>
</evidence>
<dbReference type="SMART" id="SM00382">
    <property type="entry name" value="AAA"/>
    <property type="match status" value="1"/>
</dbReference>
<keyword evidence="3 11" id="KW-0227">DNA damage</keyword>
<dbReference type="InterPro" id="IPR014721">
    <property type="entry name" value="Ribsml_uS5_D2-typ_fold_subgr"/>
</dbReference>
<evidence type="ECO:0000256" key="2">
    <source>
        <dbReference type="ARBA" id="ARBA00022741"/>
    </source>
</evidence>
<evidence type="ECO:0000259" key="15">
    <source>
        <dbReference type="PROSITE" id="PS50162"/>
    </source>
</evidence>
<dbReference type="GO" id="GO:0005524">
    <property type="term" value="F:ATP binding"/>
    <property type="evidence" value="ECO:0007669"/>
    <property type="project" value="UniProtKB-UniRule"/>
</dbReference>
<dbReference type="InterPro" id="IPR027417">
    <property type="entry name" value="P-loop_NTPase"/>
</dbReference>
<dbReference type="InterPro" id="IPR020568">
    <property type="entry name" value="Ribosomal_Su5_D2-typ_SF"/>
</dbReference>
<gene>
    <name evidence="11 16" type="primary">radA</name>
    <name evidence="16" type="ORF">E6K74_11220</name>
</gene>
<evidence type="ECO:0000256" key="9">
    <source>
        <dbReference type="ARBA" id="ARBA00023125"/>
    </source>
</evidence>
<comment type="similarity">
    <text evidence="11 13">Belongs to the RecA family. RadA subfamily.</text>
</comment>
<keyword evidence="2 11" id="KW-0547">Nucleotide-binding</keyword>
<dbReference type="CDD" id="cd01121">
    <property type="entry name" value="RadA_SMS_N"/>
    <property type="match status" value="1"/>
</dbReference>
<evidence type="ECO:0000256" key="13">
    <source>
        <dbReference type="RuleBase" id="RU003555"/>
    </source>
</evidence>
<evidence type="ECO:0000256" key="5">
    <source>
        <dbReference type="ARBA" id="ARBA00022801"/>
    </source>
</evidence>
<evidence type="ECO:0000313" key="17">
    <source>
        <dbReference type="Proteomes" id="UP000319829"/>
    </source>
</evidence>
<evidence type="ECO:0000256" key="1">
    <source>
        <dbReference type="ARBA" id="ARBA00022723"/>
    </source>
</evidence>
<evidence type="ECO:0000256" key="4">
    <source>
        <dbReference type="ARBA" id="ARBA00022771"/>
    </source>
</evidence>
<feature type="region of interest" description="Lon-protease-like" evidence="11">
    <location>
        <begin position="362"/>
        <end position="492"/>
    </location>
</feature>
<feature type="short sequence motif" description="RadA KNRFG motif" evidence="11">
    <location>
        <begin position="263"/>
        <end position="267"/>
    </location>
</feature>
<dbReference type="Gene3D" id="3.30.230.10">
    <property type="match status" value="1"/>
</dbReference>
<accession>A0A538SNB5</accession>
<keyword evidence="5" id="KW-0378">Hydrolase</keyword>
<dbReference type="Proteomes" id="UP000319829">
    <property type="component" value="Unassembled WGS sequence"/>
</dbReference>
<dbReference type="Pfam" id="PF13541">
    <property type="entry name" value="ChlI"/>
    <property type="match status" value="1"/>
</dbReference>
<evidence type="ECO:0000256" key="14">
    <source>
        <dbReference type="SAM" id="MobiDB-lite"/>
    </source>
</evidence>
<name>A0A538SNB5_UNCEI</name>
<evidence type="ECO:0000256" key="10">
    <source>
        <dbReference type="ARBA" id="ARBA00023204"/>
    </source>
</evidence>
<evidence type="ECO:0000256" key="12">
    <source>
        <dbReference type="NCBIfam" id="TIGR00416"/>
    </source>
</evidence>
<dbReference type="Pfam" id="PF13481">
    <property type="entry name" value="AAA_25"/>
    <property type="match status" value="1"/>
</dbReference>
<dbReference type="Pfam" id="PF18073">
    <property type="entry name" value="Zn_ribbon_LapB"/>
    <property type="match status" value="1"/>
</dbReference>
<dbReference type="AlphaFoldDB" id="A0A538SNB5"/>
<dbReference type="FunFam" id="3.40.50.300:FF:000050">
    <property type="entry name" value="DNA repair protein RadA"/>
    <property type="match status" value="1"/>
</dbReference>
<feature type="region of interest" description="Disordered" evidence="14">
    <location>
        <begin position="471"/>
        <end position="492"/>
    </location>
</feature>
<protein>
    <recommendedName>
        <fullName evidence="11 12">DNA repair protein RadA</fullName>
    </recommendedName>
</protein>
<dbReference type="SUPFAM" id="SSF52540">
    <property type="entry name" value="P-loop containing nucleoside triphosphate hydrolases"/>
    <property type="match status" value="1"/>
</dbReference>
<evidence type="ECO:0000256" key="3">
    <source>
        <dbReference type="ARBA" id="ARBA00022763"/>
    </source>
</evidence>
<dbReference type="GO" id="GO:0140664">
    <property type="term" value="F:ATP-dependent DNA damage sensor activity"/>
    <property type="evidence" value="ECO:0007669"/>
    <property type="project" value="InterPro"/>
</dbReference>
<evidence type="ECO:0000256" key="8">
    <source>
        <dbReference type="ARBA" id="ARBA00023016"/>
    </source>
</evidence>
<keyword evidence="1 11" id="KW-0479">Metal-binding</keyword>
<dbReference type="NCBIfam" id="TIGR00416">
    <property type="entry name" value="sms"/>
    <property type="match status" value="1"/>
</dbReference>
<feature type="binding site" evidence="11">
    <location>
        <begin position="104"/>
        <end position="111"/>
    </location>
    <ligand>
        <name>ATP</name>
        <dbReference type="ChEBI" id="CHEBI:30616"/>
    </ligand>
</feature>
<dbReference type="PANTHER" id="PTHR32472">
    <property type="entry name" value="DNA REPAIR PROTEIN RADA"/>
    <property type="match status" value="1"/>
</dbReference>
<keyword evidence="7 11" id="KW-0067">ATP-binding</keyword>
<dbReference type="PRINTS" id="PR01874">
    <property type="entry name" value="DNAREPAIRADA"/>
</dbReference>
<feature type="domain" description="RecA family profile 1" evidence="15">
    <location>
        <begin position="75"/>
        <end position="226"/>
    </location>
</feature>
<dbReference type="SUPFAM" id="SSF54211">
    <property type="entry name" value="Ribosomal protein S5 domain 2-like"/>
    <property type="match status" value="1"/>
</dbReference>
<dbReference type="PROSITE" id="PS50162">
    <property type="entry name" value="RECA_2"/>
    <property type="match status" value="1"/>
</dbReference>
<dbReference type="Gene3D" id="3.40.50.300">
    <property type="entry name" value="P-loop containing nucleotide triphosphate hydrolases"/>
    <property type="match status" value="1"/>
</dbReference>